<sequence length="131" mass="13203">MISTEQSRSEQRGAHRALGALEGARRAGSRATVEAYPYGAGSTAIGAVFLDDAAPAARTKGRLGIGADADIVLLDPAAITDAATYTDPTTGPSAGVRYLLGRGAGDQRGRTVARRAPGAPAARRAAVTAGQ</sequence>
<feature type="compositionally biased region" description="Low complexity" evidence="1">
    <location>
        <begin position="114"/>
        <end position="131"/>
    </location>
</feature>
<keyword evidence="3" id="KW-1185">Reference proteome</keyword>
<organism evidence="2 3">
    <name type="scientific">Streptomyces varsoviensis</name>
    <dbReference type="NCBI Taxonomy" id="67373"/>
    <lineage>
        <taxon>Bacteria</taxon>
        <taxon>Bacillati</taxon>
        <taxon>Actinomycetota</taxon>
        <taxon>Actinomycetes</taxon>
        <taxon>Kitasatosporales</taxon>
        <taxon>Streptomycetaceae</taxon>
        <taxon>Streptomyces</taxon>
    </lineage>
</organism>
<feature type="non-terminal residue" evidence="2">
    <location>
        <position position="131"/>
    </location>
</feature>
<evidence type="ECO:0000256" key="1">
    <source>
        <dbReference type="SAM" id="MobiDB-lite"/>
    </source>
</evidence>
<reference evidence="2 3" key="1">
    <citation type="submission" date="2015-07" db="EMBL/GenBank/DDBJ databases">
        <authorList>
            <person name="Ju K.-S."/>
            <person name="Doroghazi J.R."/>
            <person name="Metcalf W.W."/>
        </authorList>
    </citation>
    <scope>NUCLEOTIDE SEQUENCE [LARGE SCALE GENOMIC DNA]</scope>
    <source>
        <strain evidence="2 3">NRRL B-3589</strain>
    </source>
</reference>
<dbReference type="SUPFAM" id="SSF51338">
    <property type="entry name" value="Composite domain of metallo-dependent hydrolases"/>
    <property type="match status" value="1"/>
</dbReference>
<name>A0ABR5J1W3_9ACTN</name>
<gene>
    <name evidence="2" type="ORF">ADK38_25660</name>
</gene>
<proteinExistence type="predicted"/>
<dbReference type="EMBL" id="LGUT01002259">
    <property type="protein sequence ID" value="KOG87400.1"/>
    <property type="molecule type" value="Genomic_DNA"/>
</dbReference>
<evidence type="ECO:0000313" key="3">
    <source>
        <dbReference type="Proteomes" id="UP000037020"/>
    </source>
</evidence>
<dbReference type="Proteomes" id="UP000037020">
    <property type="component" value="Unassembled WGS sequence"/>
</dbReference>
<feature type="region of interest" description="Disordered" evidence="1">
    <location>
        <begin position="1"/>
        <end position="29"/>
    </location>
</feature>
<accession>A0ABR5J1W3</accession>
<protein>
    <recommendedName>
        <fullName evidence="4">Amidohydrolase-related domain-containing protein</fullName>
    </recommendedName>
</protein>
<evidence type="ECO:0008006" key="4">
    <source>
        <dbReference type="Google" id="ProtNLM"/>
    </source>
</evidence>
<feature type="region of interest" description="Disordered" evidence="1">
    <location>
        <begin position="107"/>
        <end position="131"/>
    </location>
</feature>
<evidence type="ECO:0000313" key="2">
    <source>
        <dbReference type="EMBL" id="KOG87400.1"/>
    </source>
</evidence>
<dbReference type="InterPro" id="IPR011059">
    <property type="entry name" value="Metal-dep_hydrolase_composite"/>
</dbReference>
<comment type="caution">
    <text evidence="2">The sequence shown here is derived from an EMBL/GenBank/DDBJ whole genome shotgun (WGS) entry which is preliminary data.</text>
</comment>